<accession>A0ACC1T6A3</accession>
<sequence length="192" mass="20124">MVDALQLGSVRGEAEEEAIMEVVQTTVDLHSSALNWNVPPLWAHTQLAALHAIYNELQASEVSTQDTSLSLTASSYSNATTDSVSLSASCLTISQSTASAPLAPAATTALHKDVISGLHMSSPLALFTARVLLATEDNIPGSASLSDMTLVVQPALFANSPMDSDFMLPASDSASLPSSQDDACNITHDFYI</sequence>
<reference evidence="1" key="1">
    <citation type="submission" date="2022-07" db="EMBL/GenBank/DDBJ databases">
        <title>Genome Sequence of Phlebia brevispora.</title>
        <authorList>
            <person name="Buettner E."/>
        </authorList>
    </citation>
    <scope>NUCLEOTIDE SEQUENCE</scope>
    <source>
        <strain evidence="1">MPL23</strain>
    </source>
</reference>
<name>A0ACC1T6A3_9APHY</name>
<proteinExistence type="predicted"/>
<dbReference type="Proteomes" id="UP001148662">
    <property type="component" value="Unassembled WGS sequence"/>
</dbReference>
<comment type="caution">
    <text evidence="1">The sequence shown here is derived from an EMBL/GenBank/DDBJ whole genome shotgun (WGS) entry which is preliminary data.</text>
</comment>
<gene>
    <name evidence="1" type="ORF">NM688_g3322</name>
</gene>
<protein>
    <submittedName>
        <fullName evidence="1">Uncharacterized protein</fullName>
    </submittedName>
</protein>
<dbReference type="EMBL" id="JANHOG010000473">
    <property type="protein sequence ID" value="KAJ3554014.1"/>
    <property type="molecule type" value="Genomic_DNA"/>
</dbReference>
<evidence type="ECO:0000313" key="2">
    <source>
        <dbReference type="Proteomes" id="UP001148662"/>
    </source>
</evidence>
<evidence type="ECO:0000313" key="1">
    <source>
        <dbReference type="EMBL" id="KAJ3554014.1"/>
    </source>
</evidence>
<keyword evidence="2" id="KW-1185">Reference proteome</keyword>
<organism evidence="1 2">
    <name type="scientific">Phlebia brevispora</name>
    <dbReference type="NCBI Taxonomy" id="194682"/>
    <lineage>
        <taxon>Eukaryota</taxon>
        <taxon>Fungi</taxon>
        <taxon>Dikarya</taxon>
        <taxon>Basidiomycota</taxon>
        <taxon>Agaricomycotina</taxon>
        <taxon>Agaricomycetes</taxon>
        <taxon>Polyporales</taxon>
        <taxon>Meruliaceae</taxon>
        <taxon>Phlebia</taxon>
    </lineage>
</organism>